<dbReference type="AlphaFoldDB" id="X1EDT1"/>
<evidence type="ECO:0000259" key="3">
    <source>
        <dbReference type="Pfam" id="PF00370"/>
    </source>
</evidence>
<accession>X1EDT1</accession>
<comment type="caution">
    <text evidence="4">The sequence shown here is derived from an EMBL/GenBank/DDBJ whole genome shotgun (WGS) entry which is preliminary data.</text>
</comment>
<organism evidence="4">
    <name type="scientific">marine sediment metagenome</name>
    <dbReference type="NCBI Taxonomy" id="412755"/>
    <lineage>
        <taxon>unclassified sequences</taxon>
        <taxon>metagenomes</taxon>
        <taxon>ecological metagenomes</taxon>
    </lineage>
</organism>
<keyword evidence="1" id="KW-0808">Transferase</keyword>
<evidence type="ECO:0000256" key="1">
    <source>
        <dbReference type="ARBA" id="ARBA00022679"/>
    </source>
</evidence>
<gene>
    <name evidence="4" type="ORF">S01H4_62527</name>
</gene>
<dbReference type="InterPro" id="IPR043129">
    <property type="entry name" value="ATPase_NBD"/>
</dbReference>
<dbReference type="GO" id="GO:0016301">
    <property type="term" value="F:kinase activity"/>
    <property type="evidence" value="ECO:0007669"/>
    <property type="project" value="UniProtKB-KW"/>
</dbReference>
<dbReference type="GO" id="GO:0005975">
    <property type="term" value="P:carbohydrate metabolic process"/>
    <property type="evidence" value="ECO:0007669"/>
    <property type="project" value="InterPro"/>
</dbReference>
<dbReference type="PANTHER" id="PTHR43095:SF5">
    <property type="entry name" value="XYLULOSE KINASE"/>
    <property type="match status" value="1"/>
</dbReference>
<feature type="non-terminal residue" evidence="4">
    <location>
        <position position="155"/>
    </location>
</feature>
<feature type="domain" description="Carbohydrate kinase FGGY N-terminal" evidence="3">
    <location>
        <begin position="1"/>
        <end position="66"/>
    </location>
</feature>
<dbReference type="PANTHER" id="PTHR43095">
    <property type="entry name" value="SUGAR KINASE"/>
    <property type="match status" value="1"/>
</dbReference>
<proteinExistence type="predicted"/>
<dbReference type="InterPro" id="IPR018484">
    <property type="entry name" value="FGGY_N"/>
</dbReference>
<name>X1EDT1_9ZZZZ</name>
<reference evidence="4" key="1">
    <citation type="journal article" date="2014" name="Front. Microbiol.">
        <title>High frequency of phylogenetically diverse reductive dehalogenase-homologous genes in deep subseafloor sedimentary metagenomes.</title>
        <authorList>
            <person name="Kawai M."/>
            <person name="Futagami T."/>
            <person name="Toyoda A."/>
            <person name="Takaki Y."/>
            <person name="Nishi S."/>
            <person name="Hori S."/>
            <person name="Arai W."/>
            <person name="Tsubouchi T."/>
            <person name="Morono Y."/>
            <person name="Uchiyama I."/>
            <person name="Ito T."/>
            <person name="Fujiyama A."/>
            <person name="Inagaki F."/>
            <person name="Takami H."/>
        </authorList>
    </citation>
    <scope>NUCLEOTIDE SEQUENCE</scope>
    <source>
        <strain evidence="4">Expedition CK06-06</strain>
    </source>
</reference>
<sequence>MNIKTKQWDKRALNATAPYLIQKLPPLTDSYEIIGKISPFFIKKHGLNPNTLLIAWSGDNPNSLIGVGLIDKGKVAISLGTSDTYFGYMKNLHLDLNGEGHVFGAPTGDYMSLICYKNGSLAREKIKEEFNLDWDKFSEILRKTSPGNNGKIMLP</sequence>
<keyword evidence="2" id="KW-0418">Kinase</keyword>
<evidence type="ECO:0000313" key="4">
    <source>
        <dbReference type="EMBL" id="GAH06833.1"/>
    </source>
</evidence>
<dbReference type="InterPro" id="IPR050406">
    <property type="entry name" value="FGGY_Carb_Kinase"/>
</dbReference>
<dbReference type="EMBL" id="BART01037343">
    <property type="protein sequence ID" value="GAH06833.1"/>
    <property type="molecule type" value="Genomic_DNA"/>
</dbReference>
<dbReference type="SUPFAM" id="SSF53067">
    <property type="entry name" value="Actin-like ATPase domain"/>
    <property type="match status" value="2"/>
</dbReference>
<dbReference type="Gene3D" id="3.30.420.40">
    <property type="match status" value="2"/>
</dbReference>
<dbReference type="Pfam" id="PF00370">
    <property type="entry name" value="FGGY_N"/>
    <property type="match status" value="1"/>
</dbReference>
<evidence type="ECO:0000256" key="2">
    <source>
        <dbReference type="ARBA" id="ARBA00022777"/>
    </source>
</evidence>
<protein>
    <recommendedName>
        <fullName evidence="3">Carbohydrate kinase FGGY N-terminal domain-containing protein</fullName>
    </recommendedName>
</protein>